<dbReference type="Gramene" id="TraesCS1A02G380600.1">
    <property type="protein sequence ID" value="TraesCS1A02G380600.1"/>
    <property type="gene ID" value="TraesCS1A02G380600"/>
</dbReference>
<dbReference type="InterPro" id="IPR003131">
    <property type="entry name" value="T1-type_BTB"/>
</dbReference>
<dbReference type="SMR" id="A0A3B5Y657"/>
<name>A0A3B5Y657_WHEAT</name>
<dbReference type="Pfam" id="PF25279">
    <property type="entry name" value="Beta_prop_At2g24240"/>
    <property type="match status" value="1"/>
</dbReference>
<dbReference type="PANTHER" id="PTHR14499">
    <property type="entry name" value="POTASSIUM CHANNEL TETRAMERIZATION DOMAIN-CONTAINING"/>
    <property type="match status" value="1"/>
</dbReference>
<dbReference type="Pfam" id="PF02214">
    <property type="entry name" value="BTB_2"/>
    <property type="match status" value="1"/>
</dbReference>
<dbReference type="SMART" id="SM00225">
    <property type="entry name" value="BTB"/>
    <property type="match status" value="1"/>
</dbReference>
<comment type="pathway">
    <text evidence="1">Protein modification; protein ubiquitination.</text>
</comment>
<keyword evidence="4" id="KW-1185">Reference proteome</keyword>
<proteinExistence type="predicted"/>
<dbReference type="OMA" id="QEPWTYC"/>
<protein>
    <recommendedName>
        <fullName evidence="2">BTB domain-containing protein</fullName>
    </recommendedName>
</protein>
<dbReference type="InterPro" id="IPR057441">
    <property type="entry name" value="Beta_prop_At2g24240"/>
</dbReference>
<evidence type="ECO:0000313" key="4">
    <source>
        <dbReference type="Proteomes" id="UP000019116"/>
    </source>
</evidence>
<feature type="domain" description="BTB" evidence="2">
    <location>
        <begin position="9"/>
        <end position="112"/>
    </location>
</feature>
<dbReference type="SUPFAM" id="SSF54695">
    <property type="entry name" value="POZ domain"/>
    <property type="match status" value="1"/>
</dbReference>
<dbReference type="InterPro" id="IPR011333">
    <property type="entry name" value="SKP1/BTB/POZ_sf"/>
</dbReference>
<dbReference type="InterPro" id="IPR000210">
    <property type="entry name" value="BTB/POZ_dom"/>
</dbReference>
<dbReference type="OrthoDB" id="2414723at2759"/>
<evidence type="ECO:0000256" key="1">
    <source>
        <dbReference type="ARBA" id="ARBA00004906"/>
    </source>
</evidence>
<dbReference type="PANTHER" id="PTHR14499:SF77">
    <property type="entry name" value="OS02G0612700 PROTEIN"/>
    <property type="match status" value="1"/>
</dbReference>
<dbReference type="Proteomes" id="UP000019116">
    <property type="component" value="Chromosome 1A"/>
</dbReference>
<dbReference type="EnsemblPlants" id="TraesCS1A02G380600.1">
    <property type="protein sequence ID" value="TraesCS1A02G380600.1"/>
    <property type="gene ID" value="TraesCS1A02G380600"/>
</dbReference>
<dbReference type="SUPFAM" id="SSF101908">
    <property type="entry name" value="Putative isomerase YbhE"/>
    <property type="match status" value="1"/>
</dbReference>
<dbReference type="AlphaFoldDB" id="A0A3B5Y657"/>
<reference evidence="3" key="1">
    <citation type="submission" date="2018-08" db="EMBL/GenBank/DDBJ databases">
        <authorList>
            <person name="Rossello M."/>
        </authorList>
    </citation>
    <scope>NUCLEOTIDE SEQUENCE [LARGE SCALE GENOMIC DNA]</scope>
    <source>
        <strain evidence="3">cv. Chinese Spring</strain>
    </source>
</reference>
<evidence type="ECO:0000259" key="2">
    <source>
        <dbReference type="SMART" id="SM00225"/>
    </source>
</evidence>
<accession>A0A3B5Y657</accession>
<organism evidence="3">
    <name type="scientific">Triticum aestivum</name>
    <name type="common">Wheat</name>
    <dbReference type="NCBI Taxonomy" id="4565"/>
    <lineage>
        <taxon>Eukaryota</taxon>
        <taxon>Viridiplantae</taxon>
        <taxon>Streptophyta</taxon>
        <taxon>Embryophyta</taxon>
        <taxon>Tracheophyta</taxon>
        <taxon>Spermatophyta</taxon>
        <taxon>Magnoliopsida</taxon>
        <taxon>Liliopsida</taxon>
        <taxon>Poales</taxon>
        <taxon>Poaceae</taxon>
        <taxon>BOP clade</taxon>
        <taxon>Pooideae</taxon>
        <taxon>Triticodae</taxon>
        <taxon>Triticeae</taxon>
        <taxon>Triticinae</taxon>
        <taxon>Triticum</taxon>
    </lineage>
</organism>
<dbReference type="Gene3D" id="3.30.710.10">
    <property type="entry name" value="Potassium Channel Kv1.1, Chain A"/>
    <property type="match status" value="1"/>
</dbReference>
<dbReference type="STRING" id="4565.A0A3B5Y657"/>
<dbReference type="GO" id="GO:0051260">
    <property type="term" value="P:protein homooligomerization"/>
    <property type="evidence" value="ECO:0007669"/>
    <property type="project" value="InterPro"/>
</dbReference>
<reference evidence="3" key="2">
    <citation type="submission" date="2018-10" db="UniProtKB">
        <authorList>
            <consortium name="EnsemblPlants"/>
        </authorList>
    </citation>
    <scope>IDENTIFICATION</scope>
</reference>
<sequence>MCTPQPTAGRIRLNVGGQVFKTTADTLTGAGEGTMLAAMLEPCWNAGATGGVPEYFIDRNPACFALLLNMLRTGELHVPAVIPERMLFQEASYYGLLDHVRAARIGELNLDRASGLPGRPCGARRGCCVKHSPIMRVYNWMLEERQPVCLMPVEPVRDAVYLSDTTLLVGGRGMAAFSVLTGDLSHHFRIAHEGKKTAPLFNARALAFDQQTNVFASCNNSGITQGIGYGIGVWDCITGEQTSSFFDLKYVDALTDASKLQWLASTNALMAVKACSPKDAFSPSSITLVDFRDMSVVWSWSAGSRRWNERRVADAVVMEDERSVRLISQDHDLGFLDIRSRGSVQEPWTYCNTTTPTCYPKLAVHGGLLLASKDDSISVYGGPNHDRLRLALRGSQGGGAIADFSVGGDRLFAVHHEDNVPDVWETLPPPIA</sequence>
<dbReference type="CDD" id="cd18316">
    <property type="entry name" value="BTB_POZ_KCTD-like"/>
    <property type="match status" value="1"/>
</dbReference>
<dbReference type="Gramene" id="TraesCS1A03G0918800.1">
    <property type="protein sequence ID" value="TraesCS1A03G0918800.1.CDS"/>
    <property type="gene ID" value="TraesCS1A03G0918800"/>
</dbReference>
<evidence type="ECO:0000313" key="3">
    <source>
        <dbReference type="EnsemblPlants" id="TraesCS1A02G380600.1"/>
    </source>
</evidence>